<dbReference type="InterPro" id="IPR005846">
    <property type="entry name" value="A-D-PHexomutase_a/b/a-III"/>
</dbReference>
<evidence type="ECO:0000256" key="6">
    <source>
        <dbReference type="ARBA" id="ARBA00022553"/>
    </source>
</evidence>
<evidence type="ECO:0008006" key="16">
    <source>
        <dbReference type="Google" id="ProtNLM"/>
    </source>
</evidence>
<dbReference type="EMBL" id="KN834763">
    <property type="protein sequence ID" value="KIK63778.1"/>
    <property type="molecule type" value="Genomic_DNA"/>
</dbReference>
<dbReference type="CDD" id="cd05799">
    <property type="entry name" value="PGM2"/>
    <property type="match status" value="1"/>
</dbReference>
<dbReference type="GO" id="GO:0005737">
    <property type="term" value="C:cytoplasm"/>
    <property type="evidence" value="ECO:0007669"/>
    <property type="project" value="UniProtKB-SubCell"/>
</dbReference>
<dbReference type="InterPro" id="IPR005845">
    <property type="entry name" value="A-D-PHexomutase_a/b/a-II"/>
</dbReference>
<evidence type="ECO:0000256" key="4">
    <source>
        <dbReference type="ARBA" id="ARBA00022490"/>
    </source>
</evidence>
<dbReference type="InterPro" id="IPR016066">
    <property type="entry name" value="A-D-PHexomutase_CS"/>
</dbReference>
<evidence type="ECO:0000256" key="1">
    <source>
        <dbReference type="ARBA" id="ARBA00001946"/>
    </source>
</evidence>
<dbReference type="Pfam" id="PF02458">
    <property type="entry name" value="Transferase"/>
    <property type="match status" value="1"/>
</dbReference>
<dbReference type="InterPro" id="IPR023213">
    <property type="entry name" value="CAT-like_dom_sf"/>
</dbReference>
<keyword evidence="10" id="KW-0119">Carbohydrate metabolism</keyword>
<dbReference type="GO" id="GO:0008973">
    <property type="term" value="F:phosphopentomutase activity"/>
    <property type="evidence" value="ECO:0007669"/>
    <property type="project" value="TreeGrafter"/>
</dbReference>
<comment type="cofactor">
    <cofactor evidence="1">
        <name>Mg(2+)</name>
        <dbReference type="ChEBI" id="CHEBI:18420"/>
    </cofactor>
</comment>
<dbReference type="AlphaFoldDB" id="A0A0D0D3B5"/>
<dbReference type="Pfam" id="PF02880">
    <property type="entry name" value="PGM_PMM_III"/>
    <property type="match status" value="1"/>
</dbReference>
<evidence type="ECO:0000259" key="12">
    <source>
        <dbReference type="Pfam" id="PF02879"/>
    </source>
</evidence>
<accession>A0A0D0D3B5</accession>
<dbReference type="GO" id="GO:0006166">
    <property type="term" value="P:purine ribonucleoside salvage"/>
    <property type="evidence" value="ECO:0007669"/>
    <property type="project" value="TreeGrafter"/>
</dbReference>
<evidence type="ECO:0000313" key="14">
    <source>
        <dbReference type="EMBL" id="KIK63778.1"/>
    </source>
</evidence>
<evidence type="ECO:0000256" key="10">
    <source>
        <dbReference type="ARBA" id="ARBA00023277"/>
    </source>
</evidence>
<dbReference type="InterPro" id="IPR005844">
    <property type="entry name" value="A-D-PHexomutase_a/b/a-I"/>
</dbReference>
<evidence type="ECO:0000256" key="2">
    <source>
        <dbReference type="ARBA" id="ARBA00004496"/>
    </source>
</evidence>
<keyword evidence="15" id="KW-1185">Reference proteome</keyword>
<evidence type="ECO:0000259" key="13">
    <source>
        <dbReference type="Pfam" id="PF02880"/>
    </source>
</evidence>
<proteinExistence type="inferred from homology"/>
<evidence type="ECO:0000256" key="3">
    <source>
        <dbReference type="ARBA" id="ARBA00010231"/>
    </source>
</evidence>
<keyword evidence="7" id="KW-0479">Metal-binding</keyword>
<name>A0A0D0D3B5_9AGAR</name>
<evidence type="ECO:0000256" key="7">
    <source>
        <dbReference type="ARBA" id="ARBA00022723"/>
    </source>
</evidence>
<keyword evidence="8" id="KW-0460">Magnesium</keyword>
<dbReference type="OrthoDB" id="8300170at2759"/>
<dbReference type="SUPFAM" id="SSF55957">
    <property type="entry name" value="Phosphoglucomutase, C-terminal domain"/>
    <property type="match status" value="1"/>
</dbReference>
<keyword evidence="6" id="KW-0597">Phosphoprotein</keyword>
<dbReference type="PROSITE" id="PS00710">
    <property type="entry name" value="PGM_PMM"/>
    <property type="match status" value="1"/>
</dbReference>
<dbReference type="Gene3D" id="3.30.559.10">
    <property type="entry name" value="Chloramphenicol acetyltransferase-like domain"/>
    <property type="match status" value="2"/>
</dbReference>
<dbReference type="InterPro" id="IPR036900">
    <property type="entry name" value="A-D-PHexomutase_C_sf"/>
</dbReference>
<dbReference type="Proteomes" id="UP000053593">
    <property type="component" value="Unassembled WGS sequence"/>
</dbReference>
<keyword evidence="4" id="KW-0963">Cytoplasm</keyword>
<dbReference type="GO" id="GO:0005634">
    <property type="term" value="C:nucleus"/>
    <property type="evidence" value="ECO:0007669"/>
    <property type="project" value="TreeGrafter"/>
</dbReference>
<dbReference type="Pfam" id="PF02879">
    <property type="entry name" value="PGM_PMM_II"/>
    <property type="match status" value="1"/>
</dbReference>
<evidence type="ECO:0000313" key="15">
    <source>
        <dbReference type="Proteomes" id="UP000053593"/>
    </source>
</evidence>
<dbReference type="Pfam" id="PF02878">
    <property type="entry name" value="PGM_PMM_I"/>
    <property type="match status" value="1"/>
</dbReference>
<keyword evidence="5" id="KW-0313">Glucose metabolism</keyword>
<evidence type="ECO:0000256" key="9">
    <source>
        <dbReference type="ARBA" id="ARBA00023235"/>
    </source>
</evidence>
<dbReference type="GO" id="GO:0000287">
    <property type="term" value="F:magnesium ion binding"/>
    <property type="evidence" value="ECO:0007669"/>
    <property type="project" value="InterPro"/>
</dbReference>
<feature type="domain" description="Alpha-D-phosphohexomutase alpha/beta/alpha" evidence="12">
    <location>
        <begin position="668"/>
        <end position="753"/>
    </location>
</feature>
<dbReference type="HOGENOM" id="CLU_293560_0_0_1"/>
<dbReference type="FunFam" id="3.40.120.10:FF:000035">
    <property type="entry name" value="Pgm3p"/>
    <property type="match status" value="1"/>
</dbReference>
<feature type="domain" description="Alpha-D-phosphohexomutase alpha/beta/alpha" evidence="11">
    <location>
        <begin position="466"/>
        <end position="604"/>
    </location>
</feature>
<comment type="similarity">
    <text evidence="3">Belongs to the phosphohexose mutase family.</text>
</comment>
<evidence type="ECO:0000256" key="8">
    <source>
        <dbReference type="ARBA" id="ARBA00022842"/>
    </source>
</evidence>
<dbReference type="Gene3D" id="3.40.120.10">
    <property type="entry name" value="Alpha-D-Glucose-1,6-Bisphosphate, subunit A, domain 3"/>
    <property type="match status" value="3"/>
</dbReference>
<comment type="subcellular location">
    <subcellularLocation>
        <location evidence="2">Cytoplasm</location>
    </subcellularLocation>
</comment>
<protein>
    <recommendedName>
        <fullName evidence="16">Phosphoglucomutase</fullName>
    </recommendedName>
</protein>
<dbReference type="PANTHER" id="PTHR45745:SF1">
    <property type="entry name" value="PHOSPHOGLUCOMUTASE 2B-RELATED"/>
    <property type="match status" value="1"/>
</dbReference>
<evidence type="ECO:0000259" key="11">
    <source>
        <dbReference type="Pfam" id="PF02878"/>
    </source>
</evidence>
<feature type="domain" description="Alpha-D-phosphohexomutase alpha/beta/alpha" evidence="13">
    <location>
        <begin position="766"/>
        <end position="891"/>
    </location>
</feature>
<gene>
    <name evidence="14" type="ORF">GYMLUDRAFT_259462</name>
</gene>
<dbReference type="InterPro" id="IPR016055">
    <property type="entry name" value="A-D-PHexomutase_a/b/a-I/II/III"/>
</dbReference>
<dbReference type="GO" id="GO:0006006">
    <property type="term" value="P:glucose metabolic process"/>
    <property type="evidence" value="ECO:0007669"/>
    <property type="project" value="UniProtKB-KW"/>
</dbReference>
<keyword evidence="9" id="KW-0413">Isomerase</keyword>
<dbReference type="PANTHER" id="PTHR45745">
    <property type="entry name" value="PHOSPHOMANNOMUTASE 45A"/>
    <property type="match status" value="1"/>
</dbReference>
<reference evidence="14 15" key="1">
    <citation type="submission" date="2014-04" db="EMBL/GenBank/DDBJ databases">
        <title>Evolutionary Origins and Diversification of the Mycorrhizal Mutualists.</title>
        <authorList>
            <consortium name="DOE Joint Genome Institute"/>
            <consortium name="Mycorrhizal Genomics Consortium"/>
            <person name="Kohler A."/>
            <person name="Kuo A."/>
            <person name="Nagy L.G."/>
            <person name="Floudas D."/>
            <person name="Copeland A."/>
            <person name="Barry K.W."/>
            <person name="Cichocki N."/>
            <person name="Veneault-Fourrey C."/>
            <person name="LaButti K."/>
            <person name="Lindquist E.A."/>
            <person name="Lipzen A."/>
            <person name="Lundell T."/>
            <person name="Morin E."/>
            <person name="Murat C."/>
            <person name="Riley R."/>
            <person name="Ohm R."/>
            <person name="Sun H."/>
            <person name="Tunlid A."/>
            <person name="Henrissat B."/>
            <person name="Grigoriev I.V."/>
            <person name="Hibbett D.S."/>
            <person name="Martin F."/>
        </authorList>
    </citation>
    <scope>NUCLEOTIDE SEQUENCE [LARGE SCALE GENOMIC DNA]</scope>
    <source>
        <strain evidence="14 15">FD-317 M1</strain>
    </source>
</reference>
<sequence>MIIPIALDSLWIPTESPKDYVEVAGYDLWMTFIKNVHDVPEALNIENFKAALSKSLAIYRHACGRLLKESVDGSATWKIRLTDSPILLEIVNVEELLHFTDSVIQDNLVSFLPDTSEVTNIDSPLLRLKLHLSSRRTIIGIAWHHTLGDAATLLRFMITLSDCYQGSEPESNSLPTFRKHRFSEPLSMDIPTWLPHMSHLAHTYSASEIGAKYTEGDEVVIPIRAMIRRSEADVLRTKIQATLNPDSMVRLSIQDCLTAIIVSAINSLRPNAVSRVTNAAGFRQVRAEWNDPNIAGNSIYIVSTQDFAPEFAHDPRHVATVIRESLVAARQAGYVTGYMNVAGHLMALAADKQEHFFFGSDPTTVSVNSNFVLNWQAADFGHPKTRFFTPGITRFYLRAFTANPTPSYGKGEAIDLTFGAPASLRQGIIERLGPEFLVNEATRSEIQSLWDKGDTAELERRMKPRIEFGTAGLRGKMEAGWARMNDLIIIQASQGLCKYVLSQVKDAPSRGIVIGHDHRYNSEKWAQLTAAVFIEQGVKVYLYRGLVHTPLVPFGVKNLNAACGVMITASHNPKNDNGYKVYWENAVQIIAPHDKGISDAIQANLSPKVWSVDKVPTSSICLDVTEDTKEKYFSAIELLKLPQYVRFAIVDVEYSRSSYCVDIRYTPSEKPLVFVNTSMHGVGHPFVTRALQSYHITVNPVEEQMLPDPAFPTLTFPNPEEKGALDLAIEQAKACRADYVLAQDPDSDRFSACQLHPTGEVTTFTGDQLGTVFAALVFETYRDTGKPLSKLAMVASAVSSKMVEAIAMKEGFKFVECLTGFKYIGNTALDLVSKGYEVPFGYEEAIGFMFGSEIRDKDGVASSVMFAQLAENLHHQGKTVKSYLEDLYERYGYFKTLNSYFVCNDTQIINAIFARLRNYRGLKLVTEPNYPQYIAGVDITRVVDLTIGYDSANPPSYQPSLPLSSGHMIQFRGEQRSEGTKIVLTVRTSGTEPKIKYYLEGSGKDSSVVSGLLTRVVSALSDDWMQAQVYNLGKP</sequence>
<evidence type="ECO:0000256" key="5">
    <source>
        <dbReference type="ARBA" id="ARBA00022526"/>
    </source>
</evidence>
<organism evidence="14 15">
    <name type="scientific">Collybiopsis luxurians FD-317 M1</name>
    <dbReference type="NCBI Taxonomy" id="944289"/>
    <lineage>
        <taxon>Eukaryota</taxon>
        <taxon>Fungi</taxon>
        <taxon>Dikarya</taxon>
        <taxon>Basidiomycota</taxon>
        <taxon>Agaricomycotina</taxon>
        <taxon>Agaricomycetes</taxon>
        <taxon>Agaricomycetidae</taxon>
        <taxon>Agaricales</taxon>
        <taxon>Marasmiineae</taxon>
        <taxon>Omphalotaceae</taxon>
        <taxon>Collybiopsis</taxon>
        <taxon>Collybiopsis luxurians</taxon>
    </lineage>
</organism>
<dbReference type="SUPFAM" id="SSF53738">
    <property type="entry name" value="Phosphoglucomutase, first 3 domains"/>
    <property type="match status" value="3"/>
</dbReference>